<accession>A0A367G415</accession>
<dbReference type="EMBL" id="PSQG01000007">
    <property type="protein sequence ID" value="RCH44619.1"/>
    <property type="molecule type" value="Genomic_DNA"/>
</dbReference>
<dbReference type="AlphaFoldDB" id="A0A367G415"/>
<name>A0A367G415_9FIRM</name>
<protein>
    <submittedName>
        <fullName evidence="1">Uncharacterized protein</fullName>
    </submittedName>
</protein>
<comment type="caution">
    <text evidence="1">The sequence shown here is derived from an EMBL/GenBank/DDBJ whole genome shotgun (WGS) entry which is preliminary data.</text>
</comment>
<dbReference type="Proteomes" id="UP000253208">
    <property type="component" value="Unassembled WGS sequence"/>
</dbReference>
<evidence type="ECO:0000313" key="1">
    <source>
        <dbReference type="EMBL" id="RCH44619.1"/>
    </source>
</evidence>
<evidence type="ECO:0000313" key="2">
    <source>
        <dbReference type="Proteomes" id="UP000253208"/>
    </source>
</evidence>
<reference evidence="1 2" key="1">
    <citation type="submission" date="2018-02" db="EMBL/GenBank/DDBJ databases">
        <title>Complete genome sequencing of Faecalibacterium prausnitzii strains isolated from the human gut.</title>
        <authorList>
            <person name="Fitzgerald B.C."/>
            <person name="Shkoporov A.N."/>
            <person name="Ross P.R."/>
            <person name="Hill C."/>
        </authorList>
    </citation>
    <scope>NUCLEOTIDE SEQUENCE [LARGE SCALE GENOMIC DNA]</scope>
    <source>
        <strain evidence="1 2">APC942/31-1</strain>
    </source>
</reference>
<gene>
    <name evidence="1" type="ORF">C4886_06290</name>
</gene>
<organism evidence="1 2">
    <name type="scientific">Blautia obeum</name>
    <dbReference type="NCBI Taxonomy" id="40520"/>
    <lineage>
        <taxon>Bacteria</taxon>
        <taxon>Bacillati</taxon>
        <taxon>Bacillota</taxon>
        <taxon>Clostridia</taxon>
        <taxon>Lachnospirales</taxon>
        <taxon>Lachnospiraceae</taxon>
        <taxon>Blautia</taxon>
    </lineage>
</organism>
<sequence length="80" mass="8316">MVLGEFLGVWAWGLFFCGMNGGRDERTGCRPAGSLSVLFFGGVRCGGGPSALRWMAAGAEFPCDVPGGGGASALRWMWVG</sequence>
<proteinExistence type="predicted"/>